<feature type="domain" description="J" evidence="7">
    <location>
        <begin position="1041"/>
        <end position="1113"/>
    </location>
</feature>
<dbReference type="GO" id="GO:0051087">
    <property type="term" value="F:protein-folding chaperone binding"/>
    <property type="evidence" value="ECO:0007669"/>
    <property type="project" value="InterPro"/>
</dbReference>
<name>A0A8B6C339_MYTGA</name>
<dbReference type="SUPFAM" id="SSF56219">
    <property type="entry name" value="DNase I-like"/>
    <property type="match status" value="1"/>
</dbReference>
<dbReference type="Proteomes" id="UP000596742">
    <property type="component" value="Unassembled WGS sequence"/>
</dbReference>
<evidence type="ECO:0000313" key="10">
    <source>
        <dbReference type="Proteomes" id="UP000596742"/>
    </source>
</evidence>
<dbReference type="PROSITE" id="PS50076">
    <property type="entry name" value="DNAJ_2"/>
    <property type="match status" value="1"/>
</dbReference>
<dbReference type="GO" id="GO:0005739">
    <property type="term" value="C:mitochondrion"/>
    <property type="evidence" value="ECO:0007669"/>
    <property type="project" value="UniProtKB-SubCell"/>
</dbReference>
<accession>A0A8B6C339</accession>
<dbReference type="InterPro" id="IPR004640">
    <property type="entry name" value="HscB"/>
</dbReference>
<keyword evidence="10" id="KW-1185">Reference proteome</keyword>
<dbReference type="Pfam" id="PF14529">
    <property type="entry name" value="Exo_endo_phos_2"/>
    <property type="match status" value="1"/>
</dbReference>
<dbReference type="Gene3D" id="1.10.287.110">
    <property type="entry name" value="DnaJ domain"/>
    <property type="match status" value="1"/>
</dbReference>
<dbReference type="FunFam" id="1.20.1280.20:FF:000002">
    <property type="entry name" value="HscB mitochondrial iron-sulfur cluster co-chaperone"/>
    <property type="match status" value="1"/>
</dbReference>
<dbReference type="AlphaFoldDB" id="A0A8B6C339"/>
<dbReference type="Pfam" id="PF00078">
    <property type="entry name" value="RVT_1"/>
    <property type="match status" value="1"/>
</dbReference>
<dbReference type="Gene3D" id="3.60.10.10">
    <property type="entry name" value="Endonuclease/exonuclease/phosphatase"/>
    <property type="match status" value="1"/>
</dbReference>
<dbReference type="OrthoDB" id="448954at2759"/>
<evidence type="ECO:0000256" key="1">
    <source>
        <dbReference type="ARBA" id="ARBA00004173"/>
    </source>
</evidence>
<dbReference type="InterPro" id="IPR009073">
    <property type="entry name" value="HscB_oligo_C"/>
</dbReference>
<proteinExistence type="inferred from homology"/>
<evidence type="ECO:0000256" key="6">
    <source>
        <dbReference type="ARBA" id="ARBA00023186"/>
    </source>
</evidence>
<dbReference type="InterPro" id="IPR005135">
    <property type="entry name" value="Endo/exonuclease/phosphatase"/>
</dbReference>
<evidence type="ECO:0000259" key="7">
    <source>
        <dbReference type="PROSITE" id="PS50076"/>
    </source>
</evidence>
<reference evidence="9" key="1">
    <citation type="submission" date="2018-11" db="EMBL/GenBank/DDBJ databases">
        <authorList>
            <person name="Alioto T."/>
            <person name="Alioto T."/>
        </authorList>
    </citation>
    <scope>NUCLEOTIDE SEQUENCE</scope>
</reference>
<dbReference type="SUPFAM" id="SSF46565">
    <property type="entry name" value="Chaperone J-domain"/>
    <property type="match status" value="1"/>
</dbReference>
<dbReference type="InterPro" id="IPR001623">
    <property type="entry name" value="DnaJ_domain"/>
</dbReference>
<evidence type="ECO:0000259" key="8">
    <source>
        <dbReference type="PROSITE" id="PS50878"/>
    </source>
</evidence>
<dbReference type="SMART" id="SM00271">
    <property type="entry name" value="DnaJ"/>
    <property type="match status" value="1"/>
</dbReference>
<gene>
    <name evidence="9" type="ORF">MGAL_10B003529</name>
</gene>
<dbReference type="InterPro" id="IPR036386">
    <property type="entry name" value="HscB_C_sf"/>
</dbReference>
<dbReference type="EMBL" id="UYJE01001020">
    <property type="protein sequence ID" value="VDH98543.1"/>
    <property type="molecule type" value="Genomic_DNA"/>
</dbReference>
<dbReference type="GO" id="GO:0001671">
    <property type="term" value="F:ATPase activator activity"/>
    <property type="evidence" value="ECO:0007669"/>
    <property type="project" value="InterPro"/>
</dbReference>
<dbReference type="PROSITE" id="PS50878">
    <property type="entry name" value="RT_POL"/>
    <property type="match status" value="1"/>
</dbReference>
<dbReference type="GO" id="GO:0051259">
    <property type="term" value="P:protein complex oligomerization"/>
    <property type="evidence" value="ECO:0007669"/>
    <property type="project" value="InterPro"/>
</dbReference>
<comment type="subcellular location">
    <subcellularLocation>
        <location evidence="2">Cytoplasm</location>
    </subcellularLocation>
    <subcellularLocation>
        <location evidence="1">Mitochondrion</location>
    </subcellularLocation>
</comment>
<keyword evidence="6" id="KW-0143">Chaperone</keyword>
<dbReference type="NCBIfam" id="TIGR00714">
    <property type="entry name" value="hscB"/>
    <property type="match status" value="1"/>
</dbReference>
<dbReference type="InterPro" id="IPR036691">
    <property type="entry name" value="Endo/exonu/phosph_ase_sf"/>
</dbReference>
<comment type="caution">
    <text evidence="9">The sequence shown here is derived from an EMBL/GenBank/DDBJ whole genome shotgun (WGS) entry which is preliminary data.</text>
</comment>
<evidence type="ECO:0000256" key="5">
    <source>
        <dbReference type="ARBA" id="ARBA00023128"/>
    </source>
</evidence>
<dbReference type="SUPFAM" id="SSF47144">
    <property type="entry name" value="HSC20 (HSCB), C-terminal oligomerisation domain"/>
    <property type="match status" value="1"/>
</dbReference>
<dbReference type="GO" id="GO:0044571">
    <property type="term" value="P:[2Fe-2S] cluster assembly"/>
    <property type="evidence" value="ECO:0007669"/>
    <property type="project" value="InterPro"/>
</dbReference>
<evidence type="ECO:0000256" key="3">
    <source>
        <dbReference type="ARBA" id="ARBA00010476"/>
    </source>
</evidence>
<dbReference type="GO" id="GO:0003824">
    <property type="term" value="F:catalytic activity"/>
    <property type="evidence" value="ECO:0007669"/>
    <property type="project" value="InterPro"/>
</dbReference>
<dbReference type="InterPro" id="IPR000477">
    <property type="entry name" value="RT_dom"/>
</dbReference>
<dbReference type="PANTHER" id="PTHR14021">
    <property type="entry name" value="IRON-SULFUR CLUSTER CO-CHAPERONE PROTEIN HSCB"/>
    <property type="match status" value="1"/>
</dbReference>
<organism evidence="9 10">
    <name type="scientific">Mytilus galloprovincialis</name>
    <name type="common">Mediterranean mussel</name>
    <dbReference type="NCBI Taxonomy" id="29158"/>
    <lineage>
        <taxon>Eukaryota</taxon>
        <taxon>Metazoa</taxon>
        <taxon>Spiralia</taxon>
        <taxon>Lophotrochozoa</taxon>
        <taxon>Mollusca</taxon>
        <taxon>Bivalvia</taxon>
        <taxon>Autobranchia</taxon>
        <taxon>Pteriomorphia</taxon>
        <taxon>Mytilida</taxon>
        <taxon>Mytiloidea</taxon>
        <taxon>Mytilidae</taxon>
        <taxon>Mytilinae</taxon>
        <taxon>Mytilus</taxon>
    </lineage>
</organism>
<sequence length="1204" mass="136933">MDHLVEQIEDGSERIICIKLKVKPKPILLICAYMPCNGSKQANTHFKECLDQLHEIITKYSDTCTPVLCGDWNCDLMKSSKKLARSIWMEEFINSKKLAFKPTPLTFIHPNGNESSTIDYIFVHSNLADKVNNTIRLDMLPNNTSDHYPLLTEIEIEMDSGKEKDKNFTSNKIKWDKIDLLQYQECLTKSLQENIIDFENDPTAITKLMDTIIATQESIVPTSKKSSQRSKHIWNDEIENSLKTNKKALYEWKMEGKPQIGETMQVRKRTKKQLRKARRQEIARQRDESLQTIMNAKQRDSKIFHKLVNAQRKSKRNGISDLCVEDKTYSTREEILQGWNEHFSKLATPETTDLKSDTNKKFDIDIIEEICKENAEPLVFTSEEVDKAINQLNTNKAPDIYGITAEHIRYGGDALLQGVTAIINNICKEASVPDCLKHGILTPIFKNKGLSTDAKNYRGITVLPIIGKILEILLRQLIRDIIDILQNRLQRGFTPGVSPLYSALILLESIAESMDQKLPIFVALLDAKAAFDVVNHDSLHRKLFLSGVGGTLWLLIRQLSTYAITSIKWNGLISNPFPVHQGVRQGGILSTELYKVYINDILDQLENSGLGSYIGNIYCGSPTCADDVALVANSPSDLQSMISTVENYSIQEKYKLQPTKSLVLKNVPSTRNTDFEFEINNTAMLQPSSALHIGIKHSSDLKKTINIHIEGNISKARRTMYSLMGAGLHGKNGLNPITCLHIFQIYILPVLIYGLDILLPDKKHIEPLEVFYRKAMKQILSLPNNTADAAVYTMTGVIPIQGTIHKAVINIYNKICGMESSIEKELAERQLLMSGFNSQSWFSKARCILAQYNLPSAHDLMLNPINANRWKTQVKKAVDSVWHDQLRTKVSLYSSLNYLSTNNILWRNTHPCLASVGTSSQDISRLQTKLKLLTGTYYLQSNKASFNQNSVDPTCLLCKESAETVDHFLLESNQRTRQYHSFNCHTPSLHQGTFYGKTSLRNRRNYSLQHRECWRCGKPTNTKEDIFFCKCGVVQSVNSLSYFEIMSLDDSFDVDTAVLSQKYKELQKLLHPDKHTLKSEEEKILFEEQSSLVNKAYSTLVKPLNRALYMLEQAGHPIEEQNSDVDQEFLMEIMEINEDIADADSPESLKPIEIINKKRLDDNISQVSKAFQEGDITAAKQLVIKLKYFTNIDDKIKDIYRGQF</sequence>
<evidence type="ECO:0000256" key="2">
    <source>
        <dbReference type="ARBA" id="ARBA00004496"/>
    </source>
</evidence>
<dbReference type="CDD" id="cd06257">
    <property type="entry name" value="DnaJ"/>
    <property type="match status" value="1"/>
</dbReference>
<dbReference type="InterPro" id="IPR036869">
    <property type="entry name" value="J_dom_sf"/>
</dbReference>
<evidence type="ECO:0000313" key="9">
    <source>
        <dbReference type="EMBL" id="VDH98543.1"/>
    </source>
</evidence>
<comment type="similarity">
    <text evidence="3">Belongs to the HscB family.</text>
</comment>
<keyword evidence="4" id="KW-0963">Cytoplasm</keyword>
<dbReference type="PANTHER" id="PTHR14021:SF15">
    <property type="entry name" value="IRON-SULFUR CLUSTER CO-CHAPERONE PROTEIN HSCB"/>
    <property type="match status" value="1"/>
</dbReference>
<dbReference type="Gene3D" id="1.20.1280.20">
    <property type="entry name" value="HscB, C-terminal domain"/>
    <property type="match status" value="1"/>
</dbReference>
<dbReference type="Pfam" id="PF07743">
    <property type="entry name" value="HSCB_C"/>
    <property type="match status" value="1"/>
</dbReference>
<keyword evidence="5" id="KW-0496">Mitochondrion</keyword>
<evidence type="ECO:0000256" key="4">
    <source>
        <dbReference type="ARBA" id="ARBA00022490"/>
    </source>
</evidence>
<protein>
    <submittedName>
        <fullName evidence="9">Molecular chaperone HscB</fullName>
    </submittedName>
</protein>
<dbReference type="CDD" id="cd01650">
    <property type="entry name" value="RT_nLTR_like"/>
    <property type="match status" value="1"/>
</dbReference>
<feature type="domain" description="Reverse transcriptase" evidence="8">
    <location>
        <begin position="425"/>
        <end position="728"/>
    </location>
</feature>